<keyword evidence="7" id="KW-1185">Reference proteome</keyword>
<evidence type="ECO:0000256" key="4">
    <source>
        <dbReference type="SAM" id="Phobius"/>
    </source>
</evidence>
<protein>
    <submittedName>
        <fullName evidence="6">Lysophospholipid acyltransferase family protein</fullName>
    </submittedName>
</protein>
<proteinExistence type="predicted"/>
<evidence type="ECO:0000256" key="3">
    <source>
        <dbReference type="ARBA" id="ARBA00023315"/>
    </source>
</evidence>
<evidence type="ECO:0000313" key="6">
    <source>
        <dbReference type="EMBL" id="MFD2920894.1"/>
    </source>
</evidence>
<organism evidence="6 7">
    <name type="scientific">Terrimonas rubra</name>
    <dbReference type="NCBI Taxonomy" id="1035890"/>
    <lineage>
        <taxon>Bacteria</taxon>
        <taxon>Pseudomonadati</taxon>
        <taxon>Bacteroidota</taxon>
        <taxon>Chitinophagia</taxon>
        <taxon>Chitinophagales</taxon>
        <taxon>Chitinophagaceae</taxon>
        <taxon>Terrimonas</taxon>
    </lineage>
</organism>
<keyword evidence="3 6" id="KW-0012">Acyltransferase</keyword>
<evidence type="ECO:0000256" key="1">
    <source>
        <dbReference type="ARBA" id="ARBA00005189"/>
    </source>
</evidence>
<dbReference type="InterPro" id="IPR002123">
    <property type="entry name" value="Plipid/glycerol_acylTrfase"/>
</dbReference>
<keyword evidence="4" id="KW-0472">Membrane</keyword>
<name>A0ABW6A6D2_9BACT</name>
<dbReference type="SMART" id="SM00563">
    <property type="entry name" value="PlsC"/>
    <property type="match status" value="1"/>
</dbReference>
<dbReference type="Proteomes" id="UP001597511">
    <property type="component" value="Unassembled WGS sequence"/>
</dbReference>
<comment type="pathway">
    <text evidence="1">Lipid metabolism.</text>
</comment>
<feature type="transmembrane region" description="Helical" evidence="4">
    <location>
        <begin position="12"/>
        <end position="37"/>
    </location>
</feature>
<evidence type="ECO:0000256" key="2">
    <source>
        <dbReference type="ARBA" id="ARBA00022679"/>
    </source>
</evidence>
<evidence type="ECO:0000259" key="5">
    <source>
        <dbReference type="SMART" id="SM00563"/>
    </source>
</evidence>
<keyword evidence="4" id="KW-1133">Transmembrane helix</keyword>
<dbReference type="SUPFAM" id="SSF69593">
    <property type="entry name" value="Glycerol-3-phosphate (1)-acyltransferase"/>
    <property type="match status" value="1"/>
</dbReference>
<dbReference type="Pfam" id="PF01553">
    <property type="entry name" value="Acyltransferase"/>
    <property type="match status" value="1"/>
</dbReference>
<dbReference type="CDD" id="cd07989">
    <property type="entry name" value="LPLAT_AGPAT-like"/>
    <property type="match status" value="1"/>
</dbReference>
<feature type="domain" description="Phospholipid/glycerol acyltransferase" evidence="5">
    <location>
        <begin position="79"/>
        <end position="193"/>
    </location>
</feature>
<dbReference type="GO" id="GO:0016746">
    <property type="term" value="F:acyltransferase activity"/>
    <property type="evidence" value="ECO:0007669"/>
    <property type="project" value="UniProtKB-KW"/>
</dbReference>
<accession>A0ABW6A6D2</accession>
<dbReference type="EMBL" id="JBHUOZ010000003">
    <property type="protein sequence ID" value="MFD2920894.1"/>
    <property type="molecule type" value="Genomic_DNA"/>
</dbReference>
<keyword evidence="2" id="KW-0808">Transferase</keyword>
<dbReference type="PANTHER" id="PTHR10434">
    <property type="entry name" value="1-ACYL-SN-GLYCEROL-3-PHOSPHATE ACYLTRANSFERASE"/>
    <property type="match status" value="1"/>
</dbReference>
<gene>
    <name evidence="6" type="ORF">ACFS6H_14315</name>
</gene>
<dbReference type="PANTHER" id="PTHR10434:SF11">
    <property type="entry name" value="1-ACYL-SN-GLYCEROL-3-PHOSPHATE ACYLTRANSFERASE"/>
    <property type="match status" value="1"/>
</dbReference>
<evidence type="ECO:0000313" key="7">
    <source>
        <dbReference type="Proteomes" id="UP001597511"/>
    </source>
</evidence>
<reference evidence="7" key="1">
    <citation type="journal article" date="2019" name="Int. J. Syst. Evol. Microbiol.">
        <title>The Global Catalogue of Microorganisms (GCM) 10K type strain sequencing project: providing services to taxonomists for standard genome sequencing and annotation.</title>
        <authorList>
            <consortium name="The Broad Institute Genomics Platform"/>
            <consortium name="The Broad Institute Genome Sequencing Center for Infectious Disease"/>
            <person name="Wu L."/>
            <person name="Ma J."/>
        </authorList>
    </citation>
    <scope>NUCLEOTIDE SEQUENCE [LARGE SCALE GENOMIC DNA]</scope>
    <source>
        <strain evidence="7">KCTC 23299</strain>
    </source>
</reference>
<keyword evidence="4" id="KW-0812">Transmembrane</keyword>
<sequence length="244" mass="28216">MKWLREIAGRIWAVWGLISFVATFLIVFIPSMLAYLIPDPMGMRYFIKLARIWMEVWLRLVACPIRVKGRQHFKKGEGYIVTCNHNSLMDIPLSSAFIPGANKTIAKTSFAKIPLFGWYYKKGSVLVDRKSEISRRRSFEEMKKVLSLGMHMCIYPEGTRNRTNDPLKKFYDGAFKLAVDTGHAVIPAVIFNTKKAVPIHKPFFFLPRRLEIHFLPPVDPAGLSVTEIKEQTFAAMWNYYNEHQ</sequence>
<dbReference type="RefSeq" id="WP_386100136.1">
    <property type="nucleotide sequence ID" value="NZ_JBHUOZ010000003.1"/>
</dbReference>
<comment type="caution">
    <text evidence="6">The sequence shown here is derived from an EMBL/GenBank/DDBJ whole genome shotgun (WGS) entry which is preliminary data.</text>
</comment>